<protein>
    <submittedName>
        <fullName evidence="1">Uncharacterized protein</fullName>
    </submittedName>
</protein>
<dbReference type="EMBL" id="JASBNA010000031">
    <property type="protein sequence ID" value="KAK7683344.1"/>
    <property type="molecule type" value="Genomic_DNA"/>
</dbReference>
<dbReference type="AlphaFoldDB" id="A0AAW0FW79"/>
<comment type="caution">
    <text evidence="1">The sequence shown here is derived from an EMBL/GenBank/DDBJ whole genome shotgun (WGS) entry which is preliminary data.</text>
</comment>
<keyword evidence="2" id="KW-1185">Reference proteome</keyword>
<name>A0AAW0FW79_9APHY</name>
<gene>
    <name evidence="1" type="ORF">QCA50_013606</name>
</gene>
<accession>A0AAW0FW79</accession>
<evidence type="ECO:0000313" key="2">
    <source>
        <dbReference type="Proteomes" id="UP001385951"/>
    </source>
</evidence>
<dbReference type="Proteomes" id="UP001385951">
    <property type="component" value="Unassembled WGS sequence"/>
</dbReference>
<organism evidence="1 2">
    <name type="scientific">Cerrena zonata</name>
    <dbReference type="NCBI Taxonomy" id="2478898"/>
    <lineage>
        <taxon>Eukaryota</taxon>
        <taxon>Fungi</taxon>
        <taxon>Dikarya</taxon>
        <taxon>Basidiomycota</taxon>
        <taxon>Agaricomycotina</taxon>
        <taxon>Agaricomycetes</taxon>
        <taxon>Polyporales</taxon>
        <taxon>Cerrenaceae</taxon>
        <taxon>Cerrena</taxon>
    </lineage>
</organism>
<evidence type="ECO:0000313" key="1">
    <source>
        <dbReference type="EMBL" id="KAK7683344.1"/>
    </source>
</evidence>
<proteinExistence type="predicted"/>
<sequence>MSESNSKQPNSTDKIWTMQRLLVSVPGCLKDIRGMKPTGDMLTEFKRFEIKWQDVAKAIKNIMWRSRGLAERVCDAAEDLDGVVSTYTELDQLCVHIEDFQKEIGRCKKRAQDIVDDIRELCITIHDLHKDLVFSAKHRLFDRLWGILSHETTERHVKTKTVLQTMETQVHNPGKIGDPSTNLFSSRENNLNVTGSNSDPSAHDVAERTLLAKAWTAIVADIVVLDDTLTMVLSGQEIMFMDRLKKISKTNRNIDNFAQDIRRAANTQRSLRAS</sequence>
<reference evidence="1 2" key="1">
    <citation type="submission" date="2022-09" db="EMBL/GenBank/DDBJ databases">
        <authorList>
            <person name="Palmer J.M."/>
        </authorList>
    </citation>
    <scope>NUCLEOTIDE SEQUENCE [LARGE SCALE GENOMIC DNA]</scope>
    <source>
        <strain evidence="1 2">DSM 7382</strain>
    </source>
</reference>